<feature type="compositionally biased region" description="Polar residues" evidence="1">
    <location>
        <begin position="27"/>
        <end position="76"/>
    </location>
</feature>
<evidence type="ECO:0008006" key="5">
    <source>
        <dbReference type="Google" id="ProtNLM"/>
    </source>
</evidence>
<name>A0AAU9W0B8_9CNID</name>
<reference evidence="3 4" key="1">
    <citation type="submission" date="2022-05" db="EMBL/GenBank/DDBJ databases">
        <authorList>
            <consortium name="Genoscope - CEA"/>
            <person name="William W."/>
        </authorList>
    </citation>
    <scope>NUCLEOTIDE SEQUENCE [LARGE SCALE GENOMIC DNA]</scope>
</reference>
<dbReference type="EMBL" id="CALNXJ010000006">
    <property type="protein sequence ID" value="CAH3041697.1"/>
    <property type="molecule type" value="Genomic_DNA"/>
</dbReference>
<feature type="transmembrane region" description="Helical" evidence="2">
    <location>
        <begin position="265"/>
        <end position="285"/>
    </location>
</feature>
<feature type="transmembrane region" description="Helical" evidence="2">
    <location>
        <begin position="215"/>
        <end position="233"/>
    </location>
</feature>
<accession>A0AAU9W0B8</accession>
<keyword evidence="2" id="KW-0812">Transmembrane</keyword>
<feature type="transmembrane region" description="Helical" evidence="2">
    <location>
        <begin position="180"/>
        <end position="203"/>
    </location>
</feature>
<feature type="transmembrane region" description="Helical" evidence="2">
    <location>
        <begin position="151"/>
        <end position="168"/>
    </location>
</feature>
<comment type="caution">
    <text evidence="3">The sequence shown here is derived from an EMBL/GenBank/DDBJ whole genome shotgun (WGS) entry which is preliminary data.</text>
</comment>
<protein>
    <recommendedName>
        <fullName evidence="5">MARVEL domain-containing protein</fullName>
    </recommendedName>
</protein>
<keyword evidence="4" id="KW-1185">Reference proteome</keyword>
<evidence type="ECO:0000313" key="3">
    <source>
        <dbReference type="EMBL" id="CAH3041697.1"/>
    </source>
</evidence>
<feature type="region of interest" description="Disordered" evidence="1">
    <location>
        <begin position="1"/>
        <end position="76"/>
    </location>
</feature>
<sequence>MQQISSDQPQAVSEAQSPMGQQGYVPTGQQGNVPTGQQGYVPTGQQGYVPTGQQGNVPTGQQGYVPTGQQGYVPTEQQGYVPTGQQGYVPTGQQGYVPTGQQGYFPTGQQGYVPTGQQGYVPTGQPVQSVPGQAGRMDRTYLKTMLGGSRIFEFILLLIASACGIVYSNRTFGMDGRATFFAGVSTFCWVMVIVLQIGFMLGIHKDQRYFKTPSYSTLIVLAVQVLMAILLIASTTRLAMPAVEWYKANKDHLDRYGKSRSTDGVNVAMLFCALVGGALTCMTFLEDIPQLTKIYRSQRAKEIAAANTQ</sequence>
<evidence type="ECO:0000313" key="4">
    <source>
        <dbReference type="Proteomes" id="UP001159428"/>
    </source>
</evidence>
<proteinExistence type="predicted"/>
<evidence type="ECO:0000256" key="1">
    <source>
        <dbReference type="SAM" id="MobiDB-lite"/>
    </source>
</evidence>
<evidence type="ECO:0000256" key="2">
    <source>
        <dbReference type="SAM" id="Phobius"/>
    </source>
</evidence>
<dbReference type="Proteomes" id="UP001159428">
    <property type="component" value="Unassembled WGS sequence"/>
</dbReference>
<gene>
    <name evidence="3" type="ORF">PMEA_00029327</name>
</gene>
<keyword evidence="2" id="KW-0472">Membrane</keyword>
<dbReference type="AlphaFoldDB" id="A0AAU9W0B8"/>
<organism evidence="3 4">
    <name type="scientific">Pocillopora meandrina</name>
    <dbReference type="NCBI Taxonomy" id="46732"/>
    <lineage>
        <taxon>Eukaryota</taxon>
        <taxon>Metazoa</taxon>
        <taxon>Cnidaria</taxon>
        <taxon>Anthozoa</taxon>
        <taxon>Hexacorallia</taxon>
        <taxon>Scleractinia</taxon>
        <taxon>Astrocoeniina</taxon>
        <taxon>Pocilloporidae</taxon>
        <taxon>Pocillopora</taxon>
    </lineage>
</organism>
<keyword evidence="2" id="KW-1133">Transmembrane helix</keyword>
<feature type="compositionally biased region" description="Polar residues" evidence="1">
    <location>
        <begin position="1"/>
        <end position="20"/>
    </location>
</feature>